<dbReference type="InterPro" id="IPR036390">
    <property type="entry name" value="WH_DNA-bd_sf"/>
</dbReference>
<comment type="caution">
    <text evidence="6">The sequence shown here is derived from an EMBL/GenBank/DDBJ whole genome shotgun (WGS) entry which is preliminary data.</text>
</comment>
<comment type="similarity">
    <text evidence="1">Belongs to the LysR transcriptional regulatory family.</text>
</comment>
<dbReference type="SUPFAM" id="SSF53850">
    <property type="entry name" value="Periplasmic binding protein-like II"/>
    <property type="match status" value="1"/>
</dbReference>
<protein>
    <submittedName>
        <fullName evidence="6">LysR family transcriptional regulator</fullName>
    </submittedName>
</protein>
<evidence type="ECO:0000256" key="4">
    <source>
        <dbReference type="ARBA" id="ARBA00023163"/>
    </source>
</evidence>
<evidence type="ECO:0000313" key="7">
    <source>
        <dbReference type="Proteomes" id="UP000220629"/>
    </source>
</evidence>
<feature type="domain" description="HTH lysR-type" evidence="5">
    <location>
        <begin position="17"/>
        <end position="74"/>
    </location>
</feature>
<dbReference type="InterPro" id="IPR058163">
    <property type="entry name" value="LysR-type_TF_proteobact-type"/>
</dbReference>
<dbReference type="InterPro" id="IPR000847">
    <property type="entry name" value="LysR_HTH_N"/>
</dbReference>
<dbReference type="AlphaFoldDB" id="A0A2A7SJK1"/>
<dbReference type="RefSeq" id="WP_098153088.1">
    <property type="nucleotide sequence ID" value="NZ_CADEQB010000001.1"/>
</dbReference>
<dbReference type="Gene3D" id="1.10.10.10">
    <property type="entry name" value="Winged helix-like DNA-binding domain superfamily/Winged helix DNA-binding domain"/>
    <property type="match status" value="1"/>
</dbReference>
<accession>A0A2A7SJK1</accession>
<reference evidence="7" key="1">
    <citation type="submission" date="2017-09" db="EMBL/GenBank/DDBJ databases">
        <title>FDA dAtabase for Regulatory Grade micrObial Sequences (FDA-ARGOS): Supporting development and validation of Infectious Disease Dx tests.</title>
        <authorList>
            <person name="Minogue T."/>
            <person name="Wolcott M."/>
            <person name="Wasieloski L."/>
            <person name="Aguilar W."/>
            <person name="Moore D."/>
            <person name="Tallon L."/>
            <person name="Sadzewicz L."/>
            <person name="Ott S."/>
            <person name="Zhao X."/>
            <person name="Nagaraj S."/>
            <person name="Vavikolanu K."/>
            <person name="Aluvathingal J."/>
            <person name="Nadendla S."/>
            <person name="Sichtig H."/>
        </authorList>
    </citation>
    <scope>NUCLEOTIDE SEQUENCE [LARGE SCALE GENOMIC DNA]</scope>
    <source>
        <strain evidence="7">FDAARGOS_390</strain>
    </source>
</reference>
<dbReference type="Proteomes" id="UP000220629">
    <property type="component" value="Unassembled WGS sequence"/>
</dbReference>
<dbReference type="Gene3D" id="3.40.190.290">
    <property type="match status" value="1"/>
</dbReference>
<evidence type="ECO:0000259" key="5">
    <source>
        <dbReference type="PROSITE" id="PS50931"/>
    </source>
</evidence>
<dbReference type="PROSITE" id="PS50931">
    <property type="entry name" value="HTH_LYSR"/>
    <property type="match status" value="1"/>
</dbReference>
<dbReference type="PRINTS" id="PR00039">
    <property type="entry name" value="HTHLYSR"/>
</dbReference>
<evidence type="ECO:0000256" key="1">
    <source>
        <dbReference type="ARBA" id="ARBA00009437"/>
    </source>
</evidence>
<dbReference type="InterPro" id="IPR005119">
    <property type="entry name" value="LysR_subst-bd"/>
</dbReference>
<dbReference type="GO" id="GO:0003700">
    <property type="term" value="F:DNA-binding transcription factor activity"/>
    <property type="evidence" value="ECO:0007669"/>
    <property type="project" value="InterPro"/>
</dbReference>
<dbReference type="InterPro" id="IPR036388">
    <property type="entry name" value="WH-like_DNA-bd_sf"/>
</dbReference>
<evidence type="ECO:0000313" key="6">
    <source>
        <dbReference type="EMBL" id="PEH43475.1"/>
    </source>
</evidence>
<dbReference type="EMBL" id="PDDY01000001">
    <property type="protein sequence ID" value="PEH43475.1"/>
    <property type="molecule type" value="Genomic_DNA"/>
</dbReference>
<dbReference type="GO" id="GO:0006351">
    <property type="term" value="P:DNA-templated transcription"/>
    <property type="evidence" value="ECO:0007669"/>
    <property type="project" value="TreeGrafter"/>
</dbReference>
<gene>
    <name evidence="6" type="ORF">CRM94_15695</name>
</gene>
<keyword evidence="4" id="KW-0804">Transcription</keyword>
<dbReference type="Pfam" id="PF03466">
    <property type="entry name" value="LysR_substrate"/>
    <property type="match status" value="1"/>
</dbReference>
<keyword evidence="2" id="KW-0805">Transcription regulation</keyword>
<dbReference type="PANTHER" id="PTHR30537:SF3">
    <property type="entry name" value="TRANSCRIPTIONAL REGULATORY PROTEIN"/>
    <property type="match status" value="1"/>
</dbReference>
<dbReference type="SUPFAM" id="SSF46785">
    <property type="entry name" value="Winged helix' DNA-binding domain"/>
    <property type="match status" value="1"/>
</dbReference>
<proteinExistence type="inferred from homology"/>
<sequence>MHIMNDAEAGPAASREPNWEWYRSFLQVLDTGSLSAAGRAMGLAQPTVGRHVESLEAALGLTLFTRSVDGYAPTDAARELQPHAAAIAASAAALRRAASGHGDGVRGTVRITASEVVSVEVLPPMLAALREAHPALRIELMLSNRVDDLLHREADIAVRMFRPEQAALLVRRAGSIEIGLHAHRSYLVRHGTPRTMAELSRHTLIGFDRETAFVRSLSHRIAPLTREDFALRTDSDLAQLAAIRAGFGIGLCQVALGARDPELVRLLPRAISLTLDTWVAMHEDLRRSARCMAVFTALAEGLGRYARGTA</sequence>
<organism evidence="6 7">
    <name type="scientific">Burkholderia gladioli</name>
    <name type="common">Pseudomonas marginata</name>
    <name type="synonym">Phytomonas marginata</name>
    <dbReference type="NCBI Taxonomy" id="28095"/>
    <lineage>
        <taxon>Bacteria</taxon>
        <taxon>Pseudomonadati</taxon>
        <taxon>Pseudomonadota</taxon>
        <taxon>Betaproteobacteria</taxon>
        <taxon>Burkholderiales</taxon>
        <taxon>Burkholderiaceae</taxon>
        <taxon>Burkholderia</taxon>
    </lineage>
</organism>
<evidence type="ECO:0000256" key="3">
    <source>
        <dbReference type="ARBA" id="ARBA00023125"/>
    </source>
</evidence>
<dbReference type="PANTHER" id="PTHR30537">
    <property type="entry name" value="HTH-TYPE TRANSCRIPTIONAL REGULATOR"/>
    <property type="match status" value="1"/>
</dbReference>
<name>A0A2A7SJK1_BURGA</name>
<dbReference type="GO" id="GO:0043565">
    <property type="term" value="F:sequence-specific DNA binding"/>
    <property type="evidence" value="ECO:0007669"/>
    <property type="project" value="TreeGrafter"/>
</dbReference>
<keyword evidence="3" id="KW-0238">DNA-binding</keyword>
<evidence type="ECO:0000256" key="2">
    <source>
        <dbReference type="ARBA" id="ARBA00023015"/>
    </source>
</evidence>
<dbReference type="Pfam" id="PF00126">
    <property type="entry name" value="HTH_1"/>
    <property type="match status" value="1"/>
</dbReference>